<dbReference type="GO" id="GO:0046872">
    <property type="term" value="F:metal ion binding"/>
    <property type="evidence" value="ECO:0007669"/>
    <property type="project" value="UniProtKB-KW"/>
</dbReference>
<evidence type="ECO:0000313" key="4">
    <source>
        <dbReference type="Proteomes" id="UP000525078"/>
    </source>
</evidence>
<reference evidence="3 4" key="1">
    <citation type="journal article" date="2020" name="bioRxiv">
        <title>Sequence and annotation of 42 cannabis genomes reveals extensive copy number variation in cannabinoid synthesis and pathogen resistance genes.</title>
        <authorList>
            <person name="Mckernan K.J."/>
            <person name="Helbert Y."/>
            <person name="Kane L.T."/>
            <person name="Ebling H."/>
            <person name="Zhang L."/>
            <person name="Liu B."/>
            <person name="Eaton Z."/>
            <person name="Mclaughlin S."/>
            <person name="Kingan S."/>
            <person name="Baybayan P."/>
            <person name="Concepcion G."/>
            <person name="Jordan M."/>
            <person name="Riva A."/>
            <person name="Barbazuk W."/>
            <person name="Harkins T."/>
        </authorList>
    </citation>
    <scope>NUCLEOTIDE SEQUENCE [LARGE SCALE GENOMIC DNA]</scope>
    <source>
        <strain evidence="4">cv. Jamaican Lion 4</strain>
        <tissue evidence="3">Leaf</tissue>
    </source>
</reference>
<organism evidence="3 4">
    <name type="scientific">Cannabis sativa</name>
    <name type="common">Hemp</name>
    <name type="synonym">Marijuana</name>
    <dbReference type="NCBI Taxonomy" id="3483"/>
    <lineage>
        <taxon>Eukaryota</taxon>
        <taxon>Viridiplantae</taxon>
        <taxon>Streptophyta</taxon>
        <taxon>Embryophyta</taxon>
        <taxon>Tracheophyta</taxon>
        <taxon>Spermatophyta</taxon>
        <taxon>Magnoliopsida</taxon>
        <taxon>eudicotyledons</taxon>
        <taxon>Gunneridae</taxon>
        <taxon>Pentapetalae</taxon>
        <taxon>rosids</taxon>
        <taxon>fabids</taxon>
        <taxon>Rosales</taxon>
        <taxon>Cannabaceae</taxon>
        <taxon>Cannabis</taxon>
    </lineage>
</organism>
<feature type="compositionally biased region" description="Acidic residues" evidence="2">
    <location>
        <begin position="77"/>
        <end position="92"/>
    </location>
</feature>
<dbReference type="AlphaFoldDB" id="A0A7J6HGU3"/>
<feature type="region of interest" description="Disordered" evidence="2">
    <location>
        <begin position="104"/>
        <end position="138"/>
    </location>
</feature>
<accession>A0A7J6HGU3</accession>
<dbReference type="CDD" id="cd00371">
    <property type="entry name" value="HMA"/>
    <property type="match status" value="1"/>
</dbReference>
<dbReference type="Proteomes" id="UP000525078">
    <property type="component" value="Unassembled WGS sequence"/>
</dbReference>
<evidence type="ECO:0000256" key="2">
    <source>
        <dbReference type="SAM" id="MobiDB-lite"/>
    </source>
</evidence>
<name>A0A7J6HGU3_CANSA</name>
<evidence type="ECO:0000256" key="1">
    <source>
        <dbReference type="ARBA" id="ARBA00022723"/>
    </source>
</evidence>
<feature type="region of interest" description="Disordered" evidence="2">
    <location>
        <begin position="74"/>
        <end position="93"/>
    </location>
</feature>
<evidence type="ECO:0008006" key="5">
    <source>
        <dbReference type="Google" id="ProtNLM"/>
    </source>
</evidence>
<protein>
    <recommendedName>
        <fullName evidence="5">HMA domain-containing protein</fullName>
    </recommendedName>
</protein>
<evidence type="ECO:0000313" key="3">
    <source>
        <dbReference type="EMBL" id="KAF4394285.1"/>
    </source>
</evidence>
<dbReference type="PANTHER" id="PTHR45868">
    <property type="entry name" value="HEAVY METAL-ASSOCIATED ISOPRENYLATED PLANT PROTEIN 33-RELATED"/>
    <property type="match status" value="1"/>
</dbReference>
<dbReference type="PANTHER" id="PTHR45868:SF93">
    <property type="entry name" value="OS12G0144600 PROTEIN"/>
    <property type="match status" value="1"/>
</dbReference>
<sequence>MTKEEDFKLLKIQKMKKLLQRIEGVYQVNIDSEQQKVTVSGSFELVSMLSFGPRKATKTRSKRTTTTTFASFNYGDGGDDFDDEEEDEEDDISAATAAMASAQNTGKINNNGNNNPHGMKGQQNQNMGMKASPHGEIDPKTLATLSMSSNPQFVGRNMNAAVDGRRASDLNNMMNLGGFHGNGPNFSTCVGSGGNPINGLGGGYKLQSNNNGFSASSTGLPNGYATGQYPPSMMNHTSSTSSSSPFVPPSTGYYYNYSPYPVAPAPFNPIPYSYDEHSYGSASGSCAVHVFSDDNTNSCSIM</sequence>
<comment type="caution">
    <text evidence="3">The sequence shown here is derived from an EMBL/GenBank/DDBJ whole genome shotgun (WGS) entry which is preliminary data.</text>
</comment>
<dbReference type="EMBL" id="JAATIP010000011">
    <property type="protein sequence ID" value="KAF4394285.1"/>
    <property type="molecule type" value="Genomic_DNA"/>
</dbReference>
<dbReference type="InterPro" id="IPR006121">
    <property type="entry name" value="HMA_dom"/>
</dbReference>
<gene>
    <name evidence="3" type="ORF">F8388_005919</name>
</gene>
<proteinExistence type="predicted"/>
<keyword evidence="1" id="KW-0479">Metal-binding</keyword>